<feature type="domain" description="ABC transmembrane type-1" evidence="8">
    <location>
        <begin position="120"/>
        <end position="447"/>
    </location>
</feature>
<feature type="transmembrane region" description="Helical" evidence="7">
    <location>
        <begin position="214"/>
        <end position="231"/>
    </location>
</feature>
<dbReference type="AlphaFoldDB" id="A0A3B0YRP9"/>
<keyword evidence="4 7" id="KW-0812">Transmembrane</keyword>
<dbReference type="PROSITE" id="PS50928">
    <property type="entry name" value="ABC_TM1"/>
    <property type="match status" value="1"/>
</dbReference>
<keyword evidence="2" id="KW-0813">Transport</keyword>
<feature type="transmembrane region" description="Helical" evidence="7">
    <location>
        <begin position="238"/>
        <end position="256"/>
    </location>
</feature>
<evidence type="ECO:0000259" key="8">
    <source>
        <dbReference type="PROSITE" id="PS50928"/>
    </source>
</evidence>
<feature type="transmembrane region" description="Helical" evidence="7">
    <location>
        <begin position="324"/>
        <end position="343"/>
    </location>
</feature>
<dbReference type="InterPro" id="IPR000515">
    <property type="entry name" value="MetI-like"/>
</dbReference>
<evidence type="ECO:0000256" key="5">
    <source>
        <dbReference type="ARBA" id="ARBA00022989"/>
    </source>
</evidence>
<proteinExistence type="predicted"/>
<dbReference type="PANTHER" id="PTHR30465">
    <property type="entry name" value="INNER MEMBRANE ABC TRANSPORTER"/>
    <property type="match status" value="1"/>
</dbReference>
<keyword evidence="6 7" id="KW-0472">Membrane</keyword>
<dbReference type="Pfam" id="PF19300">
    <property type="entry name" value="BPD_transp_1_N"/>
    <property type="match status" value="1"/>
</dbReference>
<dbReference type="Gene3D" id="1.10.3720.10">
    <property type="entry name" value="MetI-like"/>
    <property type="match status" value="1"/>
</dbReference>
<evidence type="ECO:0000256" key="2">
    <source>
        <dbReference type="ARBA" id="ARBA00022448"/>
    </source>
</evidence>
<sequence>MYTYIVRRLLLMIPTLLGITLVVFVTMASAPGGISAQSLIEGENLEPQAKKALEDYYNKLYGLDSPAPIQYLRWLNNISPVGFTFNDNGDLDGFSLFKGSNLGKSFLYGRPVTDLIAERVPITALLNIISLPIIYIIAIAIGVRAATQRGQPFDTGSSVMMLGLWSVPTMLTGVLLIGFFASDQYWHWFPTSGLNDRVALDMVFLPHWGSLSDVLILIFSVLFATAFFVWMSRWSKPYARAACFAVIGLAAGFFMADALPEKEQGLVTYLMLISLAAALFGAVAYAQYSVLRVFFMGLVGLGIGFIVAAYFQDGSFVRGFLLDRAWHLVLPIICLTYGGFAFLSKLTRTAMLENLLSDYARTARAKGVNENDVLWRHVFRNSLLPLITVSASLLPSLLGGSVIVESIFSIDGMGKLAIEAVKGRDRELVLSITLISGLLTLLSYLIADLCYAIADPRVSYE</sequence>
<protein>
    <submittedName>
        <fullName evidence="9">Oligopeptide transport system permease protein OppB (TC 3.A.1.5.1)</fullName>
    </submittedName>
</protein>
<gene>
    <name evidence="9" type="ORF">MNBD_GAMMA16-980</name>
</gene>
<dbReference type="GO" id="GO:0005886">
    <property type="term" value="C:plasma membrane"/>
    <property type="evidence" value="ECO:0007669"/>
    <property type="project" value="UniProtKB-SubCell"/>
</dbReference>
<name>A0A3B0YRP9_9ZZZZ</name>
<feature type="transmembrane region" description="Helical" evidence="7">
    <location>
        <begin position="268"/>
        <end position="286"/>
    </location>
</feature>
<dbReference type="InterPro" id="IPR035906">
    <property type="entry name" value="MetI-like_sf"/>
</dbReference>
<reference evidence="9" key="1">
    <citation type="submission" date="2018-06" db="EMBL/GenBank/DDBJ databases">
        <authorList>
            <person name="Zhirakovskaya E."/>
        </authorList>
    </citation>
    <scope>NUCLEOTIDE SEQUENCE</scope>
</reference>
<feature type="transmembrane region" description="Helical" evidence="7">
    <location>
        <begin position="293"/>
        <end position="312"/>
    </location>
</feature>
<dbReference type="PANTHER" id="PTHR30465:SF0">
    <property type="entry name" value="OLIGOPEPTIDE TRANSPORT SYSTEM PERMEASE PROTEIN APPB"/>
    <property type="match status" value="1"/>
</dbReference>
<evidence type="ECO:0000256" key="6">
    <source>
        <dbReference type="ARBA" id="ARBA00023136"/>
    </source>
</evidence>
<accession>A0A3B0YRP9</accession>
<keyword evidence="5 7" id="KW-1133">Transmembrane helix</keyword>
<feature type="transmembrane region" description="Helical" evidence="7">
    <location>
        <begin position="383"/>
        <end position="408"/>
    </location>
</feature>
<dbReference type="EMBL" id="UOFO01000009">
    <property type="protein sequence ID" value="VAW83565.1"/>
    <property type="molecule type" value="Genomic_DNA"/>
</dbReference>
<organism evidence="9">
    <name type="scientific">hydrothermal vent metagenome</name>
    <dbReference type="NCBI Taxonomy" id="652676"/>
    <lineage>
        <taxon>unclassified sequences</taxon>
        <taxon>metagenomes</taxon>
        <taxon>ecological metagenomes</taxon>
    </lineage>
</organism>
<feature type="transmembrane region" description="Helical" evidence="7">
    <location>
        <begin position="159"/>
        <end position="181"/>
    </location>
</feature>
<evidence type="ECO:0000256" key="4">
    <source>
        <dbReference type="ARBA" id="ARBA00022692"/>
    </source>
</evidence>
<evidence type="ECO:0000256" key="7">
    <source>
        <dbReference type="SAM" id="Phobius"/>
    </source>
</evidence>
<dbReference type="Pfam" id="PF00528">
    <property type="entry name" value="BPD_transp_1"/>
    <property type="match status" value="1"/>
</dbReference>
<evidence type="ECO:0000313" key="9">
    <source>
        <dbReference type="EMBL" id="VAW83565.1"/>
    </source>
</evidence>
<evidence type="ECO:0000256" key="1">
    <source>
        <dbReference type="ARBA" id="ARBA00004651"/>
    </source>
</evidence>
<feature type="transmembrane region" description="Helical" evidence="7">
    <location>
        <begin position="124"/>
        <end position="147"/>
    </location>
</feature>
<dbReference type="InterPro" id="IPR045621">
    <property type="entry name" value="BPD_transp_1_N"/>
</dbReference>
<dbReference type="CDD" id="cd06261">
    <property type="entry name" value="TM_PBP2"/>
    <property type="match status" value="1"/>
</dbReference>
<comment type="subcellular location">
    <subcellularLocation>
        <location evidence="1">Cell membrane</location>
        <topology evidence="1">Multi-pass membrane protein</topology>
    </subcellularLocation>
</comment>
<dbReference type="GO" id="GO:0055085">
    <property type="term" value="P:transmembrane transport"/>
    <property type="evidence" value="ECO:0007669"/>
    <property type="project" value="InterPro"/>
</dbReference>
<feature type="transmembrane region" description="Helical" evidence="7">
    <location>
        <begin position="428"/>
        <end position="454"/>
    </location>
</feature>
<keyword evidence="3" id="KW-1003">Cell membrane</keyword>
<evidence type="ECO:0000256" key="3">
    <source>
        <dbReference type="ARBA" id="ARBA00022475"/>
    </source>
</evidence>